<dbReference type="GO" id="GO:0045892">
    <property type="term" value="P:negative regulation of DNA-templated transcription"/>
    <property type="evidence" value="ECO:0007669"/>
    <property type="project" value="Ensembl"/>
</dbReference>
<dbReference type="Pfam" id="PF25610">
    <property type="entry name" value="HR1_TOCA"/>
    <property type="match status" value="1"/>
</dbReference>
<dbReference type="GO" id="GO:0003677">
    <property type="term" value="F:DNA binding"/>
    <property type="evidence" value="ECO:0007669"/>
    <property type="project" value="Ensembl"/>
</dbReference>
<dbReference type="PANTHER" id="PTHR23065:SF7">
    <property type="entry name" value="NOSTRIN, ISOFORM H"/>
    <property type="match status" value="1"/>
</dbReference>
<evidence type="ECO:0000256" key="3">
    <source>
        <dbReference type="ARBA" id="ARBA00022490"/>
    </source>
</evidence>
<dbReference type="Gene3D" id="2.30.30.40">
    <property type="entry name" value="SH3 Domains"/>
    <property type="match status" value="1"/>
</dbReference>
<dbReference type="PRINTS" id="PR00452">
    <property type="entry name" value="SH3DOMAIN"/>
</dbReference>
<dbReference type="Gene3D" id="6.10.140.470">
    <property type="match status" value="1"/>
</dbReference>
<dbReference type="InterPro" id="IPR001452">
    <property type="entry name" value="SH3_domain"/>
</dbReference>
<dbReference type="GO" id="GO:0005886">
    <property type="term" value="C:plasma membrane"/>
    <property type="evidence" value="ECO:0007669"/>
    <property type="project" value="TreeGrafter"/>
</dbReference>
<keyword evidence="4" id="KW-0597">Phosphoprotein</keyword>
<dbReference type="PANTHER" id="PTHR23065">
    <property type="entry name" value="PROLINE-SERINE-THREONINE PHOSPHATASE INTERACTING PROTEIN 1"/>
    <property type="match status" value="1"/>
</dbReference>
<keyword evidence="3" id="KW-0963">Cytoplasm</keyword>
<name>A0A8D0GZN3_SPHPU</name>
<dbReference type="AlphaFoldDB" id="A0A8D0GZN3"/>
<feature type="domain" description="SH3" evidence="10">
    <location>
        <begin position="373"/>
        <end position="432"/>
    </location>
</feature>
<keyword evidence="6" id="KW-0206">Cytoskeleton</keyword>
<evidence type="ECO:0000256" key="4">
    <source>
        <dbReference type="ARBA" id="ARBA00022553"/>
    </source>
</evidence>
<keyword evidence="13" id="KW-1185">Reference proteome</keyword>
<evidence type="ECO:0000256" key="7">
    <source>
        <dbReference type="PROSITE-ProRule" id="PRU00192"/>
    </source>
</evidence>
<dbReference type="GeneTree" id="ENSGT00510000048120"/>
<evidence type="ECO:0000256" key="5">
    <source>
        <dbReference type="ARBA" id="ARBA00023054"/>
    </source>
</evidence>
<sequence length="440" mass="50840">MKNPLTGCTYDRVYRDLKGFSKNGDNFCKQLMSVLQQRYLCTLIFWELFSKEVNSNATVPCVLCSAPSKLGKAIQSEAINPTNHILDEHEKKKKTLDTTVEKAANVVINNWSQQIKAKKKLMGFTKEHEALFHHVEDTKQLSTEKTRQKLLKNLEKSTTKLTKEDEEYYQKNLAGSETRLKWEAALETCYQSILHLEQERLQLLCNILNRYNQHLSSFGQHLTTCHAQIHTAVSKVDAEKDIQTLLKEMTVSSVENKSEFLLTDYYEEDSNNVMEKERRKAAIKAKILRLQKDLEKATQDKKGVERMLTTFKEMPQFSDTQNQRNTDMQLDETNLKISLLQANYFKLATTLAEMEQTPKPTGPLGNCVSRWKEKVKAVNALYDYHAKRDDELSLEKGDVIIIHQKHDDGWWYGTLQERKGHFPASYVEDLKIGTISTQFS</sequence>
<evidence type="ECO:0000256" key="8">
    <source>
        <dbReference type="PROSITE-ProRule" id="PRU01077"/>
    </source>
</evidence>
<dbReference type="InterPro" id="IPR031160">
    <property type="entry name" value="F_BAR_dom"/>
</dbReference>
<reference evidence="12" key="1">
    <citation type="submission" date="2025-08" db="UniProtKB">
        <authorList>
            <consortium name="Ensembl"/>
        </authorList>
    </citation>
    <scope>IDENTIFICATION</scope>
</reference>
<accession>A0A8D0GZN3</accession>
<dbReference type="Gene3D" id="1.20.1270.60">
    <property type="entry name" value="Arfaptin homology (AH) domain/BAR domain"/>
    <property type="match status" value="1"/>
</dbReference>
<dbReference type="SUPFAM" id="SSF103657">
    <property type="entry name" value="BAR/IMD domain-like"/>
    <property type="match status" value="1"/>
</dbReference>
<gene>
    <name evidence="12" type="primary">NOSTRIN</name>
</gene>
<organism evidence="12 13">
    <name type="scientific">Sphenodon punctatus</name>
    <name type="common">Tuatara</name>
    <name type="synonym">Hatteria punctata</name>
    <dbReference type="NCBI Taxonomy" id="8508"/>
    <lineage>
        <taxon>Eukaryota</taxon>
        <taxon>Metazoa</taxon>
        <taxon>Chordata</taxon>
        <taxon>Craniata</taxon>
        <taxon>Vertebrata</taxon>
        <taxon>Euteleostomi</taxon>
        <taxon>Lepidosauria</taxon>
        <taxon>Sphenodontia</taxon>
        <taxon>Sphenodontidae</taxon>
        <taxon>Sphenodon</taxon>
    </lineage>
</organism>
<evidence type="ECO:0000256" key="2">
    <source>
        <dbReference type="ARBA" id="ARBA00022443"/>
    </source>
</evidence>
<dbReference type="PROSITE" id="PS50002">
    <property type="entry name" value="SH3"/>
    <property type="match status" value="1"/>
</dbReference>
<dbReference type="FunFam" id="2.30.30.40:FF:000072">
    <property type="entry name" value="Unconventional Myosin IB"/>
    <property type="match status" value="1"/>
</dbReference>
<dbReference type="Ensembl" id="ENSSPUT00000012794.1">
    <property type="protein sequence ID" value="ENSSPUP00000011997.1"/>
    <property type="gene ID" value="ENSSPUG00000009134.1"/>
</dbReference>
<reference evidence="12" key="2">
    <citation type="submission" date="2025-09" db="UniProtKB">
        <authorList>
            <consortium name="Ensembl"/>
        </authorList>
    </citation>
    <scope>IDENTIFICATION</scope>
</reference>
<evidence type="ECO:0000313" key="13">
    <source>
        <dbReference type="Proteomes" id="UP000694392"/>
    </source>
</evidence>
<dbReference type="SMART" id="SM00326">
    <property type="entry name" value="SH3"/>
    <property type="match status" value="1"/>
</dbReference>
<dbReference type="GO" id="GO:0005737">
    <property type="term" value="C:cytoplasm"/>
    <property type="evidence" value="ECO:0007669"/>
    <property type="project" value="TreeGrafter"/>
</dbReference>
<evidence type="ECO:0000259" key="10">
    <source>
        <dbReference type="PROSITE" id="PS50002"/>
    </source>
</evidence>
<dbReference type="PRINTS" id="PR01887">
    <property type="entry name" value="SPECTRNALPHA"/>
</dbReference>
<dbReference type="InterPro" id="IPR036028">
    <property type="entry name" value="SH3-like_dom_sf"/>
</dbReference>
<comment type="subcellular location">
    <subcellularLocation>
        <location evidence="1">Cytoplasm</location>
        <location evidence="1">Cytoskeleton</location>
    </subcellularLocation>
</comment>
<dbReference type="PROSITE" id="PS51741">
    <property type="entry name" value="F_BAR"/>
    <property type="match status" value="1"/>
</dbReference>
<evidence type="ECO:0000259" key="11">
    <source>
        <dbReference type="PROSITE" id="PS51741"/>
    </source>
</evidence>
<dbReference type="GO" id="GO:0005634">
    <property type="term" value="C:nucleus"/>
    <property type="evidence" value="ECO:0007669"/>
    <property type="project" value="Ensembl"/>
</dbReference>
<feature type="coiled-coil region" evidence="9">
    <location>
        <begin position="273"/>
        <end position="307"/>
    </location>
</feature>
<feature type="domain" description="F-BAR" evidence="11">
    <location>
        <begin position="1"/>
        <end position="241"/>
    </location>
</feature>
<dbReference type="SUPFAM" id="SSF50044">
    <property type="entry name" value="SH3-domain"/>
    <property type="match status" value="1"/>
</dbReference>
<dbReference type="InterPro" id="IPR057870">
    <property type="entry name" value="HR1_TOCA"/>
</dbReference>
<evidence type="ECO:0000256" key="6">
    <source>
        <dbReference type="ARBA" id="ARBA00023212"/>
    </source>
</evidence>
<evidence type="ECO:0000256" key="9">
    <source>
        <dbReference type="SAM" id="Coils"/>
    </source>
</evidence>
<keyword evidence="2 7" id="KW-0728">SH3 domain</keyword>
<keyword evidence="5 8" id="KW-0175">Coiled coil</keyword>
<protein>
    <submittedName>
        <fullName evidence="12">Nitric oxide synthase trafficking</fullName>
    </submittedName>
</protein>
<dbReference type="Proteomes" id="UP000694392">
    <property type="component" value="Unplaced"/>
</dbReference>
<evidence type="ECO:0000313" key="12">
    <source>
        <dbReference type="Ensembl" id="ENSSPUP00000011997.1"/>
    </source>
</evidence>
<proteinExistence type="predicted"/>
<dbReference type="Pfam" id="PF14604">
    <property type="entry name" value="SH3_9"/>
    <property type="match status" value="1"/>
</dbReference>
<dbReference type="InterPro" id="IPR027267">
    <property type="entry name" value="AH/BAR_dom_sf"/>
</dbReference>
<evidence type="ECO:0000256" key="1">
    <source>
        <dbReference type="ARBA" id="ARBA00004245"/>
    </source>
</evidence>